<comment type="caution">
    <text evidence="2">The sequence shown here is derived from an EMBL/GenBank/DDBJ whole genome shotgun (WGS) entry which is preliminary data.</text>
</comment>
<organism evidence="2 3">
    <name type="scientific">Streptomyces aurantiogriseus</name>
    <dbReference type="NCBI Taxonomy" id="66870"/>
    <lineage>
        <taxon>Bacteria</taxon>
        <taxon>Bacillati</taxon>
        <taxon>Actinomycetota</taxon>
        <taxon>Actinomycetes</taxon>
        <taxon>Kitasatosporales</taxon>
        <taxon>Streptomycetaceae</taxon>
        <taxon>Streptomyces</taxon>
    </lineage>
</organism>
<dbReference type="Gene3D" id="3.40.50.1820">
    <property type="entry name" value="alpha/beta hydrolase"/>
    <property type="match status" value="1"/>
</dbReference>
<dbReference type="EMBL" id="BMSX01000014">
    <property type="protein sequence ID" value="GGR32535.1"/>
    <property type="molecule type" value="Genomic_DNA"/>
</dbReference>
<dbReference type="SUPFAM" id="SSF53474">
    <property type="entry name" value="alpha/beta-Hydrolases"/>
    <property type="match status" value="1"/>
</dbReference>
<reference evidence="2" key="1">
    <citation type="journal article" date="2014" name="Int. J. Syst. Evol. Microbiol.">
        <title>Complete genome sequence of Corynebacterium casei LMG S-19264T (=DSM 44701T), isolated from a smear-ripened cheese.</title>
        <authorList>
            <consortium name="US DOE Joint Genome Institute (JGI-PGF)"/>
            <person name="Walter F."/>
            <person name="Albersmeier A."/>
            <person name="Kalinowski J."/>
            <person name="Ruckert C."/>
        </authorList>
    </citation>
    <scope>NUCLEOTIDE SEQUENCE</scope>
    <source>
        <strain evidence="2">JCM 4346</strain>
    </source>
</reference>
<dbReference type="RefSeq" id="WP_189940502.1">
    <property type="nucleotide sequence ID" value="NZ_BMSX01000014.1"/>
</dbReference>
<dbReference type="AlphaFoldDB" id="A0A918FD54"/>
<evidence type="ECO:0000256" key="1">
    <source>
        <dbReference type="SAM" id="MobiDB-lite"/>
    </source>
</evidence>
<evidence type="ECO:0000313" key="3">
    <source>
        <dbReference type="Proteomes" id="UP000658320"/>
    </source>
</evidence>
<feature type="compositionally biased region" description="Low complexity" evidence="1">
    <location>
        <begin position="1"/>
        <end position="16"/>
    </location>
</feature>
<gene>
    <name evidence="2" type="ORF">GCM10010251_55820</name>
</gene>
<protein>
    <recommendedName>
        <fullName evidence="4">Peptidase S33 tripeptidyl aminopeptidase-like C-terminal domain-containing protein</fullName>
    </recommendedName>
</protein>
<feature type="region of interest" description="Disordered" evidence="1">
    <location>
        <begin position="1"/>
        <end position="24"/>
    </location>
</feature>
<dbReference type="InterPro" id="IPR029058">
    <property type="entry name" value="AB_hydrolase_fold"/>
</dbReference>
<evidence type="ECO:0000313" key="2">
    <source>
        <dbReference type="EMBL" id="GGR32535.1"/>
    </source>
</evidence>
<name>A0A918FD54_9ACTN</name>
<dbReference type="Proteomes" id="UP000658320">
    <property type="component" value="Unassembled WGS sequence"/>
</dbReference>
<evidence type="ECO:0008006" key="4">
    <source>
        <dbReference type="Google" id="ProtNLM"/>
    </source>
</evidence>
<accession>A0A918FD54</accession>
<sequence>MEAAGRASRPSAAPAATFHPERPLSGLPASLPGFYAIQLTTADQLTVPDPRPVLRRAHVPVLVVRGVCDHKNPGIAREYDEVLRDATLLTVAGAGHLVDAEQRGVYRRAVVRFLDS</sequence>
<reference evidence="2" key="2">
    <citation type="submission" date="2020-09" db="EMBL/GenBank/DDBJ databases">
        <authorList>
            <person name="Sun Q."/>
            <person name="Ohkuma M."/>
        </authorList>
    </citation>
    <scope>NUCLEOTIDE SEQUENCE</scope>
    <source>
        <strain evidence="2">JCM 4346</strain>
    </source>
</reference>
<proteinExistence type="predicted"/>
<keyword evidence="3" id="KW-1185">Reference proteome</keyword>